<dbReference type="InterPro" id="IPR020583">
    <property type="entry name" value="Inositol_monoP_metal-BS"/>
</dbReference>
<comment type="pathway">
    <text evidence="2">Amino-acid biosynthesis; L-histidine biosynthesis; L-histidine from 5-phospho-alpha-D-ribose 1-diphosphate: step 8/9.</text>
</comment>
<evidence type="ECO:0000256" key="6">
    <source>
        <dbReference type="ARBA" id="ARBA00022723"/>
    </source>
</evidence>
<dbReference type="EMBL" id="BMVN01000022">
    <property type="protein sequence ID" value="GHA44668.1"/>
    <property type="molecule type" value="Genomic_DNA"/>
</dbReference>
<evidence type="ECO:0000313" key="13">
    <source>
        <dbReference type="Proteomes" id="UP000653644"/>
    </source>
</evidence>
<comment type="catalytic activity">
    <reaction evidence="10">
        <text>L-histidinol phosphate + H2O = L-histidinol + phosphate</text>
        <dbReference type="Rhea" id="RHEA:14465"/>
        <dbReference type="ChEBI" id="CHEBI:15377"/>
        <dbReference type="ChEBI" id="CHEBI:43474"/>
        <dbReference type="ChEBI" id="CHEBI:57699"/>
        <dbReference type="ChEBI" id="CHEBI:57980"/>
        <dbReference type="EC" id="3.1.3.15"/>
    </reaction>
</comment>
<dbReference type="InterPro" id="IPR000760">
    <property type="entry name" value="Inositol_monophosphatase-like"/>
</dbReference>
<evidence type="ECO:0000256" key="5">
    <source>
        <dbReference type="ARBA" id="ARBA00022605"/>
    </source>
</evidence>
<dbReference type="PANTHER" id="PTHR20854">
    <property type="entry name" value="INOSITOL MONOPHOSPHATASE"/>
    <property type="match status" value="1"/>
</dbReference>
<dbReference type="NCBIfam" id="TIGR02067">
    <property type="entry name" value="his_9_HisN"/>
    <property type="match status" value="1"/>
</dbReference>
<name>A0ABQ3CV41_9ACTN</name>
<keyword evidence="9" id="KW-0368">Histidine biosynthesis</keyword>
<dbReference type="PRINTS" id="PR00377">
    <property type="entry name" value="IMPHPHTASES"/>
</dbReference>
<dbReference type="PROSITE" id="PS00629">
    <property type="entry name" value="IMP_1"/>
    <property type="match status" value="1"/>
</dbReference>
<comment type="similarity">
    <text evidence="3">Belongs to the inositol monophosphatase superfamily.</text>
</comment>
<keyword evidence="7" id="KW-0378">Hydrolase</keyword>
<protein>
    <recommendedName>
        <fullName evidence="4 11">Histidinol-phosphatase</fullName>
        <ecNumber evidence="4 11">3.1.3.15</ecNumber>
    </recommendedName>
</protein>
<accession>A0ABQ3CV41</accession>
<comment type="cofactor">
    <cofactor evidence="1">
        <name>Mg(2+)</name>
        <dbReference type="ChEBI" id="CHEBI:18420"/>
    </cofactor>
</comment>
<dbReference type="Gene3D" id="3.30.540.10">
    <property type="entry name" value="Fructose-1,6-Bisphosphatase, subunit A, domain 1"/>
    <property type="match status" value="1"/>
</dbReference>
<keyword evidence="5" id="KW-0028">Amino-acid biosynthesis</keyword>
<evidence type="ECO:0000256" key="4">
    <source>
        <dbReference type="ARBA" id="ARBA00013085"/>
    </source>
</evidence>
<evidence type="ECO:0000256" key="1">
    <source>
        <dbReference type="ARBA" id="ARBA00001946"/>
    </source>
</evidence>
<dbReference type="InterPro" id="IPR011809">
    <property type="entry name" value="His_9_proposed"/>
</dbReference>
<evidence type="ECO:0000256" key="11">
    <source>
        <dbReference type="NCBIfam" id="TIGR02067"/>
    </source>
</evidence>
<evidence type="ECO:0000256" key="9">
    <source>
        <dbReference type="ARBA" id="ARBA00023102"/>
    </source>
</evidence>
<keyword evidence="8" id="KW-0460">Magnesium</keyword>
<evidence type="ECO:0000256" key="10">
    <source>
        <dbReference type="ARBA" id="ARBA00049158"/>
    </source>
</evidence>
<organism evidence="12 13">
    <name type="scientific">Streptomyces canarius</name>
    <dbReference type="NCBI Taxonomy" id="285453"/>
    <lineage>
        <taxon>Bacteria</taxon>
        <taxon>Bacillati</taxon>
        <taxon>Actinomycetota</taxon>
        <taxon>Actinomycetes</taxon>
        <taxon>Kitasatosporales</taxon>
        <taxon>Streptomycetaceae</taxon>
        <taxon>Streptomyces</taxon>
    </lineage>
</organism>
<proteinExistence type="inferred from homology"/>
<dbReference type="PANTHER" id="PTHR20854:SF4">
    <property type="entry name" value="INOSITOL-1-MONOPHOSPHATASE-RELATED"/>
    <property type="match status" value="1"/>
</dbReference>
<dbReference type="EC" id="3.1.3.15" evidence="4 11"/>
<gene>
    <name evidence="12" type="primary">hisN</name>
    <name evidence="12" type="ORF">GCM10010345_56580</name>
</gene>
<keyword evidence="13" id="KW-1185">Reference proteome</keyword>
<evidence type="ECO:0000256" key="7">
    <source>
        <dbReference type="ARBA" id="ARBA00022801"/>
    </source>
</evidence>
<reference evidence="13" key="1">
    <citation type="journal article" date="2019" name="Int. J. Syst. Evol. Microbiol.">
        <title>The Global Catalogue of Microorganisms (GCM) 10K type strain sequencing project: providing services to taxonomists for standard genome sequencing and annotation.</title>
        <authorList>
            <consortium name="The Broad Institute Genomics Platform"/>
            <consortium name="The Broad Institute Genome Sequencing Center for Infectious Disease"/>
            <person name="Wu L."/>
            <person name="Ma J."/>
        </authorList>
    </citation>
    <scope>NUCLEOTIDE SEQUENCE [LARGE SCALE GENOMIC DNA]</scope>
    <source>
        <strain evidence="13">JCM 4733</strain>
    </source>
</reference>
<sequence length="349" mass="37150">MYAASNSDSRAAGILASLDHTDSAPRFDALVCTVKGLGGSTGCVRPFSCHGHALAVARCAASLRDTPTAPGGPVPTPPDTVPHMPDYLDDLRLAHVLADAADAATTARFKALDLKVETKPDMTPVSEADKAAEEVIRGRLQRARPRDAVLGEEYGIEGTGPRRWVIDPIDGTKNYVRGVPVWATLISLMEAGEGGYQPVVGVVSAPALGRRWWAAKGHGAFTGRNLTSATRIRVSRVGKLADASFAYSSLSGWEERDRLGGFLDLSRQVWRTRAYGDFWPYMMVAEGSVDICAEPELSLWDMAANAIIVTEAGGTFTGLDGRPGPHSGDAAASNGLLHDELLGYLNPRP</sequence>
<evidence type="ECO:0000256" key="8">
    <source>
        <dbReference type="ARBA" id="ARBA00022842"/>
    </source>
</evidence>
<evidence type="ECO:0000256" key="2">
    <source>
        <dbReference type="ARBA" id="ARBA00004970"/>
    </source>
</evidence>
<evidence type="ECO:0000313" key="12">
    <source>
        <dbReference type="EMBL" id="GHA44668.1"/>
    </source>
</evidence>
<dbReference type="SUPFAM" id="SSF56655">
    <property type="entry name" value="Carbohydrate phosphatase"/>
    <property type="match status" value="1"/>
</dbReference>
<evidence type="ECO:0000256" key="3">
    <source>
        <dbReference type="ARBA" id="ARBA00009759"/>
    </source>
</evidence>
<comment type="caution">
    <text evidence="12">The sequence shown here is derived from an EMBL/GenBank/DDBJ whole genome shotgun (WGS) entry which is preliminary data.</text>
</comment>
<dbReference type="Proteomes" id="UP000653644">
    <property type="component" value="Unassembled WGS sequence"/>
</dbReference>
<keyword evidence="6" id="KW-0479">Metal-binding</keyword>
<dbReference type="Gene3D" id="3.40.190.80">
    <property type="match status" value="1"/>
</dbReference>
<dbReference type="Pfam" id="PF00459">
    <property type="entry name" value="Inositol_P"/>
    <property type="match status" value="1"/>
</dbReference>